<dbReference type="AlphaFoldDB" id="A0A7E4VTB2"/>
<protein>
    <submittedName>
        <fullName evidence="4">Sema domain-containing protein</fullName>
    </submittedName>
</protein>
<reference evidence="3" key="1">
    <citation type="journal article" date="2013" name="Genetics">
        <title>The draft genome and transcriptome of Panagrellus redivivus are shaped by the harsh demands of a free-living lifestyle.</title>
        <authorList>
            <person name="Srinivasan J."/>
            <person name="Dillman A.R."/>
            <person name="Macchietto M.G."/>
            <person name="Heikkinen L."/>
            <person name="Lakso M."/>
            <person name="Fracchia K.M."/>
            <person name="Antoshechkin I."/>
            <person name="Mortazavi A."/>
            <person name="Wong G."/>
            <person name="Sternberg P.W."/>
        </authorList>
    </citation>
    <scope>NUCLEOTIDE SEQUENCE [LARGE SCALE GENOMIC DNA]</scope>
    <source>
        <strain evidence="3">MT8872</strain>
    </source>
</reference>
<dbReference type="WBParaSite" id="Pan_g3130.t2">
    <property type="protein sequence ID" value="Pan_g3130.t2"/>
    <property type="gene ID" value="Pan_g3130"/>
</dbReference>
<keyword evidence="2" id="KW-0732">Signal</keyword>
<feature type="chain" id="PRO_5028938555" evidence="2">
    <location>
        <begin position="22"/>
        <end position="449"/>
    </location>
</feature>
<keyword evidence="3" id="KW-1185">Reference proteome</keyword>
<proteinExistence type="predicted"/>
<keyword evidence="1" id="KW-0472">Membrane</keyword>
<evidence type="ECO:0000313" key="3">
    <source>
        <dbReference type="Proteomes" id="UP000492821"/>
    </source>
</evidence>
<feature type="transmembrane region" description="Helical" evidence="1">
    <location>
        <begin position="391"/>
        <end position="414"/>
    </location>
</feature>
<evidence type="ECO:0000256" key="1">
    <source>
        <dbReference type="SAM" id="Phobius"/>
    </source>
</evidence>
<feature type="signal peptide" evidence="2">
    <location>
        <begin position="1"/>
        <end position="21"/>
    </location>
</feature>
<keyword evidence="1" id="KW-0812">Transmembrane</keyword>
<sequence>MSEPVAICLAVFIYQIASVVAVNWPFENPPNISTILGTEAYSFVGLSDCEISVQQHPDLSTCPFLMNSTLPKIDRGYPCGTVFSTLYFHDLQHGSIKTRIPKLLVVYRQLFDYEKESKDGWIYRLVDLPRPGDDPDMIRDLDRKRLDLSKAGTLLKMGVKFAHLDIMGILFDQASGLLYVITNEALPFCHVFLMELNGDNTLENTLIYSFSLNSKFVGAVGFASDPYLENFYIFKRTHWIDSNRIETFEIPMRSAFTALKSGTTNLRRFRVDADSDPYKAFTRKHFSVSSGLLFTELVDGTANNRTITPISTEFDDRSPHLVSCGSEALTPRINSVLFVLKGVDACTVAENDWPDCVQLAEITISQVCKPLFLIISNIVSFQKPALSYESLLAITMIAVMMFLIISIILIIMGYRQWRKSSNHHLYHTSPRKPTYFFPAATSISDFESV</sequence>
<reference evidence="4" key="2">
    <citation type="submission" date="2020-10" db="UniProtKB">
        <authorList>
            <consortium name="WormBaseParasite"/>
        </authorList>
    </citation>
    <scope>IDENTIFICATION</scope>
</reference>
<organism evidence="3 4">
    <name type="scientific">Panagrellus redivivus</name>
    <name type="common">Microworm</name>
    <dbReference type="NCBI Taxonomy" id="6233"/>
    <lineage>
        <taxon>Eukaryota</taxon>
        <taxon>Metazoa</taxon>
        <taxon>Ecdysozoa</taxon>
        <taxon>Nematoda</taxon>
        <taxon>Chromadorea</taxon>
        <taxon>Rhabditida</taxon>
        <taxon>Tylenchina</taxon>
        <taxon>Panagrolaimomorpha</taxon>
        <taxon>Panagrolaimoidea</taxon>
        <taxon>Panagrolaimidae</taxon>
        <taxon>Panagrellus</taxon>
    </lineage>
</organism>
<accession>A0A7E4VTB2</accession>
<dbReference type="Proteomes" id="UP000492821">
    <property type="component" value="Unassembled WGS sequence"/>
</dbReference>
<keyword evidence="1" id="KW-1133">Transmembrane helix</keyword>
<evidence type="ECO:0000256" key="2">
    <source>
        <dbReference type="SAM" id="SignalP"/>
    </source>
</evidence>
<evidence type="ECO:0000313" key="4">
    <source>
        <dbReference type="WBParaSite" id="Pan_g3130.t2"/>
    </source>
</evidence>
<name>A0A7E4VTB2_PANRE</name>